<proteinExistence type="predicted"/>
<dbReference type="Pfam" id="PF01882">
    <property type="entry name" value="DUF58"/>
    <property type="match status" value="1"/>
</dbReference>
<dbReference type="HOGENOM" id="CLU_749659_0_0_0"/>
<dbReference type="EMBL" id="CP003382">
    <property type="protein sequence ID" value="AFZ65826.1"/>
    <property type="molecule type" value="Genomic_DNA"/>
</dbReference>
<dbReference type="InterPro" id="IPR002881">
    <property type="entry name" value="DUF58"/>
</dbReference>
<feature type="transmembrane region" description="Helical" evidence="1">
    <location>
        <begin position="20"/>
        <end position="38"/>
    </location>
</feature>
<reference evidence="4" key="1">
    <citation type="submission" date="2012-03" db="EMBL/GenBank/DDBJ databases">
        <title>Complete sequence of chromosome of Deinococcus peraridilitoris DSM 19664.</title>
        <authorList>
            <person name="Lucas S."/>
            <person name="Copeland A."/>
            <person name="Lapidus A."/>
            <person name="Glavina del Rio T."/>
            <person name="Dalin E."/>
            <person name="Tice H."/>
            <person name="Bruce D."/>
            <person name="Goodwin L."/>
            <person name="Pitluck S."/>
            <person name="Peters L."/>
            <person name="Mikhailova N."/>
            <person name="Lu M."/>
            <person name="Kyrpides N."/>
            <person name="Mavromatis K."/>
            <person name="Ivanova N."/>
            <person name="Brettin T."/>
            <person name="Detter J.C."/>
            <person name="Han C."/>
            <person name="Larimer F."/>
            <person name="Land M."/>
            <person name="Hauser L."/>
            <person name="Markowitz V."/>
            <person name="Cheng J.-F."/>
            <person name="Hugenholtz P."/>
            <person name="Woyke T."/>
            <person name="Wu D."/>
            <person name="Pukall R."/>
            <person name="Steenblock K."/>
            <person name="Brambilla E."/>
            <person name="Klenk H.-P."/>
            <person name="Eisen J.A."/>
        </authorList>
    </citation>
    <scope>NUCLEOTIDE SEQUENCE [LARGE SCALE GENOMIC DNA]</scope>
    <source>
        <strain evidence="4">DSM 19664 / LMG 22246 / CIP 109416 / KR-200</strain>
    </source>
</reference>
<accession>K9ZW80</accession>
<keyword evidence="4" id="KW-1185">Reference proteome</keyword>
<evidence type="ECO:0000313" key="4">
    <source>
        <dbReference type="Proteomes" id="UP000010467"/>
    </source>
</evidence>
<keyword evidence="1" id="KW-0472">Membrane</keyword>
<name>K9ZW80_DEIPD</name>
<dbReference type="AlphaFoldDB" id="K9ZW80"/>
<keyword evidence="1" id="KW-0812">Transmembrane</keyword>
<evidence type="ECO:0000256" key="1">
    <source>
        <dbReference type="SAM" id="Phobius"/>
    </source>
</evidence>
<dbReference type="PANTHER" id="PTHR34351:SF1">
    <property type="entry name" value="SLR1927 PROTEIN"/>
    <property type="match status" value="1"/>
</dbReference>
<organism evidence="3 4">
    <name type="scientific">Deinococcus peraridilitoris (strain DSM 19664 / LMG 22246 / CIP 109416 / KR-200)</name>
    <dbReference type="NCBI Taxonomy" id="937777"/>
    <lineage>
        <taxon>Bacteria</taxon>
        <taxon>Thermotogati</taxon>
        <taxon>Deinococcota</taxon>
        <taxon>Deinococci</taxon>
        <taxon>Deinococcales</taxon>
        <taxon>Deinococcaceae</taxon>
        <taxon>Deinococcus</taxon>
    </lineage>
</organism>
<keyword evidence="1" id="KW-1133">Transmembrane helix</keyword>
<dbReference type="PATRIC" id="fig|937777.3.peg.232"/>
<dbReference type="STRING" id="937777.Deipe_0223"/>
<dbReference type="KEGG" id="dpd:Deipe_0223"/>
<evidence type="ECO:0000313" key="3">
    <source>
        <dbReference type="EMBL" id="AFZ65826.1"/>
    </source>
</evidence>
<dbReference type="eggNOG" id="COG1721">
    <property type="taxonomic scope" value="Bacteria"/>
</dbReference>
<gene>
    <name evidence="3" type="ordered locus">Deipe_0223</name>
</gene>
<feature type="domain" description="DUF58" evidence="2">
    <location>
        <begin position="185"/>
        <end position="242"/>
    </location>
</feature>
<evidence type="ECO:0000259" key="2">
    <source>
        <dbReference type="Pfam" id="PF01882"/>
    </source>
</evidence>
<sequence length="385" mass="42117">MCCTLRAYRSNRPARDMLSFLPWLGLLAVLVLLTWLLYRTPPQVDVRRDLPAAVFAGGSVTLTLQIRVRSRLPVRILLEDPPPRTVVPSSTIDLGGLLWSESRHELRSTLNANRRGVYTWSGITVRWADPFGVFWHTATLPLVDSLEVYPGTHGLELPTLLRPLLSEGALSRTIGLEDPLSLRGARPYVLGDPPQRVAWKLSARTGELMVRELERTANSTLQVHVDQRGSADYLESAVRLAASLVQEALELALPVSVSSAEGATETGTSPEALRLALRRLAQLERREQNAPIPVPRPGANLIVLTQEAGDALVTAALHARAGASRVVIVVLPEGFYLEPGEKGRSMRSAPPDQVRELERRAGILAQSGVLVYVLRGNHSILKLGA</sequence>
<dbReference type="PANTHER" id="PTHR34351">
    <property type="entry name" value="SLR1927 PROTEIN-RELATED"/>
    <property type="match status" value="1"/>
</dbReference>
<dbReference type="Proteomes" id="UP000010467">
    <property type="component" value="Chromosome"/>
</dbReference>
<protein>
    <recommendedName>
        <fullName evidence="2">DUF58 domain-containing protein</fullName>
    </recommendedName>
</protein>